<dbReference type="PROSITE" id="PS51257">
    <property type="entry name" value="PROKAR_LIPOPROTEIN"/>
    <property type="match status" value="1"/>
</dbReference>
<sequence>MAMIRSGAVSITRRRAGIALALCVALAACDVHEDDRAMSADDTPDAASQAEAPEPASGWRFVRIRASAADAGASMSARINSDPRLAASRAAVPASAAAAPPSASSAAAARRPIVAA</sequence>
<dbReference type="Proteomes" id="UP000430232">
    <property type="component" value="Unassembled WGS sequence"/>
</dbReference>
<dbReference type="AlphaFoldDB" id="A0A6H9TAL2"/>
<accession>A0A6H9TAL2</accession>
<name>A0A6H9TAL2_9BURK</name>
<dbReference type="EMBL" id="VZOJ01000239">
    <property type="protein sequence ID" value="KAB0630726.1"/>
    <property type="molecule type" value="Genomic_DNA"/>
</dbReference>
<comment type="caution">
    <text evidence="2">The sequence shown here is derived from an EMBL/GenBank/DDBJ whole genome shotgun (WGS) entry which is preliminary data.</text>
</comment>
<protein>
    <submittedName>
        <fullName evidence="2">Cytochrome c</fullName>
    </submittedName>
</protein>
<feature type="compositionally biased region" description="Low complexity" evidence="1">
    <location>
        <begin position="46"/>
        <end position="55"/>
    </location>
</feature>
<organism evidence="2 3">
    <name type="scientific">Burkholderia latens</name>
    <dbReference type="NCBI Taxonomy" id="488446"/>
    <lineage>
        <taxon>Bacteria</taxon>
        <taxon>Pseudomonadati</taxon>
        <taxon>Pseudomonadota</taxon>
        <taxon>Betaproteobacteria</taxon>
        <taxon>Burkholderiales</taxon>
        <taxon>Burkholderiaceae</taxon>
        <taxon>Burkholderia</taxon>
        <taxon>Burkholderia cepacia complex</taxon>
    </lineage>
</organism>
<evidence type="ECO:0000313" key="2">
    <source>
        <dbReference type="EMBL" id="KAB0630726.1"/>
    </source>
</evidence>
<gene>
    <name evidence="2" type="ORF">F7R21_33790</name>
</gene>
<keyword evidence="3" id="KW-1185">Reference proteome</keyword>
<reference evidence="2 3" key="1">
    <citation type="submission" date="2019-09" db="EMBL/GenBank/DDBJ databases">
        <title>Draft genome sequences of 48 bacterial type strains from the CCUG.</title>
        <authorList>
            <person name="Tunovic T."/>
            <person name="Pineiro-Iglesias B."/>
            <person name="Unosson C."/>
            <person name="Inganas E."/>
            <person name="Ohlen M."/>
            <person name="Cardew S."/>
            <person name="Jensie-Markopoulos S."/>
            <person name="Salva-Serra F."/>
            <person name="Jaen-Luchoro D."/>
            <person name="Karlsson R."/>
            <person name="Svensson-Stadler L."/>
            <person name="Chun J."/>
            <person name="Moore E."/>
        </authorList>
    </citation>
    <scope>NUCLEOTIDE SEQUENCE [LARGE SCALE GENOMIC DNA]</scope>
    <source>
        <strain evidence="2 3">CCUG 54555</strain>
    </source>
</reference>
<proteinExistence type="predicted"/>
<evidence type="ECO:0000256" key="1">
    <source>
        <dbReference type="SAM" id="MobiDB-lite"/>
    </source>
</evidence>
<feature type="region of interest" description="Disordered" evidence="1">
    <location>
        <begin position="92"/>
        <end position="116"/>
    </location>
</feature>
<feature type="non-terminal residue" evidence="2">
    <location>
        <position position="116"/>
    </location>
</feature>
<evidence type="ECO:0000313" key="3">
    <source>
        <dbReference type="Proteomes" id="UP000430232"/>
    </source>
</evidence>
<feature type="region of interest" description="Disordered" evidence="1">
    <location>
        <begin position="36"/>
        <end position="55"/>
    </location>
</feature>